<evidence type="ECO:0000256" key="1">
    <source>
        <dbReference type="SAM" id="MobiDB-lite"/>
    </source>
</evidence>
<name>A0AAN6VZ65_9PEZI</name>
<gene>
    <name evidence="2" type="ORF">QBC36DRAFT_120906</name>
</gene>
<feature type="compositionally biased region" description="Basic and acidic residues" evidence="1">
    <location>
        <begin position="1"/>
        <end position="17"/>
    </location>
</feature>
<organism evidence="2 3">
    <name type="scientific">Triangularia setosa</name>
    <dbReference type="NCBI Taxonomy" id="2587417"/>
    <lineage>
        <taxon>Eukaryota</taxon>
        <taxon>Fungi</taxon>
        <taxon>Dikarya</taxon>
        <taxon>Ascomycota</taxon>
        <taxon>Pezizomycotina</taxon>
        <taxon>Sordariomycetes</taxon>
        <taxon>Sordariomycetidae</taxon>
        <taxon>Sordariales</taxon>
        <taxon>Podosporaceae</taxon>
        <taxon>Triangularia</taxon>
    </lineage>
</organism>
<reference evidence="2" key="2">
    <citation type="submission" date="2023-05" db="EMBL/GenBank/DDBJ databases">
        <authorList>
            <consortium name="Lawrence Berkeley National Laboratory"/>
            <person name="Steindorff A."/>
            <person name="Hensen N."/>
            <person name="Bonometti L."/>
            <person name="Westerberg I."/>
            <person name="Brannstrom I.O."/>
            <person name="Guillou S."/>
            <person name="Cros-Aarteil S."/>
            <person name="Calhoun S."/>
            <person name="Haridas S."/>
            <person name="Kuo A."/>
            <person name="Mondo S."/>
            <person name="Pangilinan J."/>
            <person name="Riley R."/>
            <person name="Labutti K."/>
            <person name="Andreopoulos B."/>
            <person name="Lipzen A."/>
            <person name="Chen C."/>
            <person name="Yanf M."/>
            <person name="Daum C."/>
            <person name="Ng V."/>
            <person name="Clum A."/>
            <person name="Ohm R."/>
            <person name="Martin F."/>
            <person name="Silar P."/>
            <person name="Natvig D."/>
            <person name="Lalanne C."/>
            <person name="Gautier V."/>
            <person name="Ament-Velasquez S.L."/>
            <person name="Kruys A."/>
            <person name="Hutchinson M.I."/>
            <person name="Powell A.J."/>
            <person name="Barry K."/>
            <person name="Miller A.N."/>
            <person name="Grigoriev I.V."/>
            <person name="Debuchy R."/>
            <person name="Gladieux P."/>
            <person name="Thoren M.H."/>
            <person name="Johannesson H."/>
        </authorList>
    </citation>
    <scope>NUCLEOTIDE SEQUENCE</scope>
    <source>
        <strain evidence="2">CBS 892.96</strain>
    </source>
</reference>
<evidence type="ECO:0000313" key="3">
    <source>
        <dbReference type="Proteomes" id="UP001302321"/>
    </source>
</evidence>
<reference evidence="2" key="1">
    <citation type="journal article" date="2023" name="Mol. Phylogenet. Evol.">
        <title>Genome-scale phylogeny and comparative genomics of the fungal order Sordariales.</title>
        <authorList>
            <person name="Hensen N."/>
            <person name="Bonometti L."/>
            <person name="Westerberg I."/>
            <person name="Brannstrom I.O."/>
            <person name="Guillou S."/>
            <person name="Cros-Aarteil S."/>
            <person name="Calhoun S."/>
            <person name="Haridas S."/>
            <person name="Kuo A."/>
            <person name="Mondo S."/>
            <person name="Pangilinan J."/>
            <person name="Riley R."/>
            <person name="LaButti K."/>
            <person name="Andreopoulos B."/>
            <person name="Lipzen A."/>
            <person name="Chen C."/>
            <person name="Yan M."/>
            <person name="Daum C."/>
            <person name="Ng V."/>
            <person name="Clum A."/>
            <person name="Steindorff A."/>
            <person name="Ohm R.A."/>
            <person name="Martin F."/>
            <person name="Silar P."/>
            <person name="Natvig D.O."/>
            <person name="Lalanne C."/>
            <person name="Gautier V."/>
            <person name="Ament-Velasquez S.L."/>
            <person name="Kruys A."/>
            <person name="Hutchinson M.I."/>
            <person name="Powell A.J."/>
            <person name="Barry K."/>
            <person name="Miller A.N."/>
            <person name="Grigoriev I.V."/>
            <person name="Debuchy R."/>
            <person name="Gladieux P."/>
            <person name="Hiltunen Thoren M."/>
            <person name="Johannesson H."/>
        </authorList>
    </citation>
    <scope>NUCLEOTIDE SEQUENCE</scope>
    <source>
        <strain evidence="2">CBS 892.96</strain>
    </source>
</reference>
<accession>A0AAN6VZ65</accession>
<evidence type="ECO:0000313" key="2">
    <source>
        <dbReference type="EMBL" id="KAK4170792.1"/>
    </source>
</evidence>
<feature type="region of interest" description="Disordered" evidence="1">
    <location>
        <begin position="1"/>
        <end position="22"/>
    </location>
</feature>
<protein>
    <submittedName>
        <fullName evidence="2">Uncharacterized protein</fullName>
    </submittedName>
</protein>
<comment type="caution">
    <text evidence="2">The sequence shown here is derived from an EMBL/GenBank/DDBJ whole genome shotgun (WGS) entry which is preliminary data.</text>
</comment>
<keyword evidence="3" id="KW-1185">Reference proteome</keyword>
<dbReference type="AlphaFoldDB" id="A0AAN6VZ65"/>
<dbReference type="EMBL" id="MU866763">
    <property type="protein sequence ID" value="KAK4170792.1"/>
    <property type="molecule type" value="Genomic_DNA"/>
</dbReference>
<sequence>MPRSDSAKQRLKKEAEQKIAGMDGVQLAPDETTAAGDLKYQRFPNVRGVVVDRSSETGYVQISSRDNGITKITTGPGESGFQYEPILEGQSCMLYGCPTVWWIEPCP</sequence>
<proteinExistence type="predicted"/>
<dbReference type="Proteomes" id="UP001302321">
    <property type="component" value="Unassembled WGS sequence"/>
</dbReference>